<organism evidence="8 9">
    <name type="scientific">Eutypa lata (strain UCR-EL1)</name>
    <name type="common">Grapevine dieback disease fungus</name>
    <name type="synonym">Eutypa armeniacae</name>
    <dbReference type="NCBI Taxonomy" id="1287681"/>
    <lineage>
        <taxon>Eukaryota</taxon>
        <taxon>Fungi</taxon>
        <taxon>Dikarya</taxon>
        <taxon>Ascomycota</taxon>
        <taxon>Pezizomycotina</taxon>
        <taxon>Sordariomycetes</taxon>
        <taxon>Xylariomycetidae</taxon>
        <taxon>Xylariales</taxon>
        <taxon>Diatrypaceae</taxon>
        <taxon>Eutypa</taxon>
    </lineage>
</organism>
<evidence type="ECO:0000256" key="4">
    <source>
        <dbReference type="ARBA" id="ARBA00022827"/>
    </source>
</evidence>
<keyword evidence="5" id="KW-0521">NADP</keyword>
<dbReference type="InterPro" id="IPR036188">
    <property type="entry name" value="FAD/NAD-bd_sf"/>
</dbReference>
<dbReference type="OrthoDB" id="66881at2759"/>
<accession>M7U1I5</accession>
<comment type="cofactor">
    <cofactor evidence="1">
        <name>FAD</name>
        <dbReference type="ChEBI" id="CHEBI:57692"/>
    </cofactor>
</comment>
<protein>
    <submittedName>
        <fullName evidence="8">Putative flavin dependent protein</fullName>
    </submittedName>
</protein>
<keyword evidence="6" id="KW-0560">Oxidoreductase</keyword>
<dbReference type="PRINTS" id="PR00370">
    <property type="entry name" value="FMOXYGENASE"/>
</dbReference>
<dbReference type="Pfam" id="PF00743">
    <property type="entry name" value="FMO-like"/>
    <property type="match status" value="2"/>
</dbReference>
<dbReference type="InterPro" id="IPR050346">
    <property type="entry name" value="FMO-like"/>
</dbReference>
<dbReference type="InterPro" id="IPR020946">
    <property type="entry name" value="Flavin_mOase-like"/>
</dbReference>
<dbReference type="GO" id="GO:0004499">
    <property type="term" value="F:N,N-dimethylaniline monooxygenase activity"/>
    <property type="evidence" value="ECO:0007669"/>
    <property type="project" value="InterPro"/>
</dbReference>
<comment type="similarity">
    <text evidence="2">Belongs to the FMO family.</text>
</comment>
<evidence type="ECO:0000256" key="3">
    <source>
        <dbReference type="ARBA" id="ARBA00022630"/>
    </source>
</evidence>
<dbReference type="Pfam" id="PF13450">
    <property type="entry name" value="NAD_binding_8"/>
    <property type="match status" value="1"/>
</dbReference>
<proteinExistence type="inferred from homology"/>
<dbReference type="PANTHER" id="PTHR23023">
    <property type="entry name" value="DIMETHYLANILINE MONOOXYGENASE"/>
    <property type="match status" value="1"/>
</dbReference>
<dbReference type="OMA" id="MVTPLWK"/>
<dbReference type="KEGG" id="ela:UCREL1_145"/>
<dbReference type="HOGENOM" id="CLU_006909_5_0_1"/>
<evidence type="ECO:0000256" key="5">
    <source>
        <dbReference type="ARBA" id="ARBA00022857"/>
    </source>
</evidence>
<name>M7U1I5_EUTLA</name>
<keyword evidence="4" id="KW-0274">FAD</keyword>
<evidence type="ECO:0000313" key="9">
    <source>
        <dbReference type="Proteomes" id="UP000012174"/>
    </source>
</evidence>
<dbReference type="GO" id="GO:0050660">
    <property type="term" value="F:flavin adenine dinucleotide binding"/>
    <property type="evidence" value="ECO:0007669"/>
    <property type="project" value="InterPro"/>
</dbReference>
<evidence type="ECO:0000256" key="7">
    <source>
        <dbReference type="ARBA" id="ARBA00023033"/>
    </source>
</evidence>
<dbReference type="eggNOG" id="KOG1399">
    <property type="taxonomic scope" value="Eukaryota"/>
</dbReference>
<sequence>MSPLLVDDKLNIDRVAVIGAGPGGLAGAKYLAAERKFSNISIFEQRPSVGGIWNYTPLNVLDKGFTIPRTRPTKIPDTAVWPADSSEAQFVSPVYDFLETNIPHTLMNYSDKAFPETSSLFPRHEVVREYLESYAKELEPMLSLGTQVLSIKKTQNTSRARWEVEVLDLKTDKRRVEEFDAVMIASGHYNDPFIPEIKGLAEFNRIHPGCISHSKFYRRPDQYADKKVVIVGNSASGIDLSAQISSVCHKPIIVSEKEKPAATAVEERSWAKMVPEISEFLPEQRGVKFSNGDVETGIDAVVFCTGYFYSYPFLQSLSPPVVTDGSYARHLYEHVMYTADPTMAFLGIPQRVVPFPISEAQAAYVARIWADRLPLPSHTEMLDWEASIAKEKGEGKQLHNLAFPRDIGYINRLHDASMRAKRVETLGNDGVGKAPPYWGDDKAWVRERFPLIKMASRALGERRHEVRTLEELGFDYRAWKIAKESEEKLI</sequence>
<keyword evidence="3" id="KW-0285">Flavoprotein</keyword>
<gene>
    <name evidence="8" type="ORF">UCREL1_145</name>
</gene>
<dbReference type="Gene3D" id="3.50.50.60">
    <property type="entry name" value="FAD/NAD(P)-binding domain"/>
    <property type="match status" value="2"/>
</dbReference>
<dbReference type="Proteomes" id="UP000012174">
    <property type="component" value="Unassembled WGS sequence"/>
</dbReference>
<keyword evidence="9" id="KW-1185">Reference proteome</keyword>
<reference evidence="9" key="1">
    <citation type="journal article" date="2013" name="Genome Announc.">
        <title>Draft genome sequence of the grapevine dieback fungus Eutypa lata UCR-EL1.</title>
        <authorList>
            <person name="Blanco-Ulate B."/>
            <person name="Rolshausen P.E."/>
            <person name="Cantu D."/>
        </authorList>
    </citation>
    <scope>NUCLEOTIDE SEQUENCE [LARGE SCALE GENOMIC DNA]</scope>
    <source>
        <strain evidence="9">UCR-EL1</strain>
    </source>
</reference>
<keyword evidence="7" id="KW-0503">Monooxygenase</keyword>
<dbReference type="InterPro" id="IPR000960">
    <property type="entry name" value="Flavin_mOase"/>
</dbReference>
<dbReference type="EMBL" id="KB705381">
    <property type="protein sequence ID" value="EMR72805.1"/>
    <property type="molecule type" value="Genomic_DNA"/>
</dbReference>
<dbReference type="SUPFAM" id="SSF51905">
    <property type="entry name" value="FAD/NAD(P)-binding domain"/>
    <property type="match status" value="2"/>
</dbReference>
<evidence type="ECO:0000256" key="2">
    <source>
        <dbReference type="ARBA" id="ARBA00009183"/>
    </source>
</evidence>
<dbReference type="AlphaFoldDB" id="M7U1I5"/>
<evidence type="ECO:0000313" key="8">
    <source>
        <dbReference type="EMBL" id="EMR72805.1"/>
    </source>
</evidence>
<evidence type="ECO:0000256" key="6">
    <source>
        <dbReference type="ARBA" id="ARBA00023002"/>
    </source>
</evidence>
<evidence type="ECO:0000256" key="1">
    <source>
        <dbReference type="ARBA" id="ARBA00001974"/>
    </source>
</evidence>
<dbReference type="GO" id="GO:0050661">
    <property type="term" value="F:NADP binding"/>
    <property type="evidence" value="ECO:0007669"/>
    <property type="project" value="InterPro"/>
</dbReference>
<dbReference type="FunFam" id="3.50.50.60:FF:000138">
    <property type="entry name" value="Flavin-containing monooxygenase"/>
    <property type="match status" value="1"/>
</dbReference>